<proteinExistence type="predicted"/>
<evidence type="ECO:0000313" key="1">
    <source>
        <dbReference type="EMBL" id="KAI7992418.1"/>
    </source>
</evidence>
<reference evidence="1 2" key="1">
    <citation type="journal article" date="2022" name="Plant J.">
        <title>Chromosome-level genome of Camellia lanceoleosa provides a valuable resource for understanding genome evolution and self-incompatibility.</title>
        <authorList>
            <person name="Gong W."/>
            <person name="Xiao S."/>
            <person name="Wang L."/>
            <person name="Liao Z."/>
            <person name="Chang Y."/>
            <person name="Mo W."/>
            <person name="Hu G."/>
            <person name="Li W."/>
            <person name="Zhao G."/>
            <person name="Zhu H."/>
            <person name="Hu X."/>
            <person name="Ji K."/>
            <person name="Xiang X."/>
            <person name="Song Q."/>
            <person name="Yuan D."/>
            <person name="Jin S."/>
            <person name="Zhang L."/>
        </authorList>
    </citation>
    <scope>NUCLEOTIDE SEQUENCE [LARGE SCALE GENOMIC DNA]</scope>
    <source>
        <strain evidence="1">SQ_2022a</strain>
    </source>
</reference>
<comment type="caution">
    <text evidence="1">The sequence shown here is derived from an EMBL/GenBank/DDBJ whole genome shotgun (WGS) entry which is preliminary data.</text>
</comment>
<organism evidence="1 2">
    <name type="scientific">Camellia lanceoleosa</name>
    <dbReference type="NCBI Taxonomy" id="1840588"/>
    <lineage>
        <taxon>Eukaryota</taxon>
        <taxon>Viridiplantae</taxon>
        <taxon>Streptophyta</taxon>
        <taxon>Embryophyta</taxon>
        <taxon>Tracheophyta</taxon>
        <taxon>Spermatophyta</taxon>
        <taxon>Magnoliopsida</taxon>
        <taxon>eudicotyledons</taxon>
        <taxon>Gunneridae</taxon>
        <taxon>Pentapetalae</taxon>
        <taxon>asterids</taxon>
        <taxon>Ericales</taxon>
        <taxon>Theaceae</taxon>
        <taxon>Camellia</taxon>
    </lineage>
</organism>
<keyword evidence="1" id="KW-0687">Ribonucleoprotein</keyword>
<keyword evidence="2" id="KW-1185">Reference proteome</keyword>
<sequence length="155" mass="16930">MAIFTFHILSMSSSFEHSSSESEQSSSSSSSSDETQTTLKMKVIPDPPASWHPPGSLPTTSRSGSTSHGSVSAVARTILYVPIISYGLKTWYVVQSCLILDPCLIIEVAKTAIIHAKEEEATKSKSAGKAWYLTMISDIDYTEFENFSKWLGVSQ</sequence>
<name>A0ACC0FVL8_9ERIC</name>
<gene>
    <name evidence="1" type="ORF">LOK49_LG12G03064</name>
</gene>
<evidence type="ECO:0000313" key="2">
    <source>
        <dbReference type="Proteomes" id="UP001060215"/>
    </source>
</evidence>
<dbReference type="Proteomes" id="UP001060215">
    <property type="component" value="Chromosome 13"/>
</dbReference>
<accession>A0ACC0FVL8</accession>
<keyword evidence="1" id="KW-0689">Ribosomal protein</keyword>
<dbReference type="EMBL" id="CM045770">
    <property type="protein sequence ID" value="KAI7992418.1"/>
    <property type="molecule type" value="Genomic_DNA"/>
</dbReference>
<protein>
    <submittedName>
        <fullName evidence="1">60S ribosomal protein L4</fullName>
    </submittedName>
</protein>